<dbReference type="RefSeq" id="XP_002847739.1">
    <property type="nucleotide sequence ID" value="XM_002847693.1"/>
</dbReference>
<dbReference type="EMBL" id="DS995703">
    <property type="protein sequence ID" value="EEQ30426.1"/>
    <property type="molecule type" value="Genomic_DNA"/>
</dbReference>
<evidence type="ECO:0000313" key="2">
    <source>
        <dbReference type="EMBL" id="EEQ30426.1"/>
    </source>
</evidence>
<accession>C5FL54</accession>
<feature type="region of interest" description="Disordered" evidence="1">
    <location>
        <begin position="16"/>
        <end position="36"/>
    </location>
</feature>
<dbReference type="GeneID" id="9230501"/>
<dbReference type="Proteomes" id="UP000002035">
    <property type="component" value="Unassembled WGS sequence"/>
</dbReference>
<proteinExistence type="predicted"/>
<name>C5FL54_ARTOC</name>
<gene>
    <name evidence="2" type="ORF">MCYG_03245</name>
</gene>
<sequence length="97" mass="10312">MLDYCVSTIRYLYKTGERSPANQDGGPLSSGKPSMMVSPWPTDSSWMISLDGAGHAGLEAGESPACSGRDGCKGEGPGRHTSMGEWYTLCHEDGHFG</sequence>
<dbReference type="AlphaFoldDB" id="C5FL54"/>
<evidence type="ECO:0000256" key="1">
    <source>
        <dbReference type="SAM" id="MobiDB-lite"/>
    </source>
</evidence>
<dbReference type="HOGENOM" id="CLU_2346275_0_0_1"/>
<evidence type="ECO:0000313" key="3">
    <source>
        <dbReference type="Proteomes" id="UP000002035"/>
    </source>
</evidence>
<keyword evidence="3" id="KW-1185">Reference proteome</keyword>
<organism evidence="2 3">
    <name type="scientific">Arthroderma otae (strain ATCC MYA-4605 / CBS 113480)</name>
    <name type="common">Microsporum canis</name>
    <dbReference type="NCBI Taxonomy" id="554155"/>
    <lineage>
        <taxon>Eukaryota</taxon>
        <taxon>Fungi</taxon>
        <taxon>Dikarya</taxon>
        <taxon>Ascomycota</taxon>
        <taxon>Pezizomycotina</taxon>
        <taxon>Eurotiomycetes</taxon>
        <taxon>Eurotiomycetidae</taxon>
        <taxon>Onygenales</taxon>
        <taxon>Arthrodermataceae</taxon>
        <taxon>Microsporum</taxon>
    </lineage>
</organism>
<reference evidence="3" key="1">
    <citation type="journal article" date="2012" name="MBio">
        <title>Comparative genome analysis of Trichophyton rubrum and related dermatophytes reveals candidate genes involved in infection.</title>
        <authorList>
            <person name="Martinez D.A."/>
            <person name="Oliver B.G."/>
            <person name="Graeser Y."/>
            <person name="Goldberg J.M."/>
            <person name="Li W."/>
            <person name="Martinez-Rossi N.M."/>
            <person name="Monod M."/>
            <person name="Shelest E."/>
            <person name="Barton R.C."/>
            <person name="Birch E."/>
            <person name="Brakhage A.A."/>
            <person name="Chen Z."/>
            <person name="Gurr S.J."/>
            <person name="Heiman D."/>
            <person name="Heitman J."/>
            <person name="Kosti I."/>
            <person name="Rossi A."/>
            <person name="Saif S."/>
            <person name="Samalova M."/>
            <person name="Saunders C.W."/>
            <person name="Shea T."/>
            <person name="Summerbell R.C."/>
            <person name="Xu J."/>
            <person name="Young S."/>
            <person name="Zeng Q."/>
            <person name="Birren B.W."/>
            <person name="Cuomo C.A."/>
            <person name="White T.C."/>
        </authorList>
    </citation>
    <scope>NUCLEOTIDE SEQUENCE [LARGE SCALE GENOMIC DNA]</scope>
    <source>
        <strain evidence="3">ATCC MYA-4605 / CBS 113480</strain>
    </source>
</reference>
<protein>
    <submittedName>
        <fullName evidence="2">Uncharacterized protein</fullName>
    </submittedName>
</protein>
<dbReference type="VEuPathDB" id="FungiDB:MCYG_03245"/>